<dbReference type="eggNOG" id="COG5516">
    <property type="taxonomic scope" value="Bacteria"/>
</dbReference>
<proteinExistence type="predicted"/>
<dbReference type="HOGENOM" id="CLU_087298_1_0_11"/>
<accession>A0A099D4E3</accession>
<dbReference type="EMBL" id="CP022752">
    <property type="protein sequence ID" value="ASU79326.1"/>
    <property type="molecule type" value="Genomic_DNA"/>
</dbReference>
<feature type="domain" description="Zinc finger CGNR" evidence="1">
    <location>
        <begin position="146"/>
        <end position="189"/>
    </location>
</feature>
<name>A0A099D4E3_9ACTN</name>
<dbReference type="Pfam" id="PF07336">
    <property type="entry name" value="ABATE"/>
    <property type="match status" value="1"/>
</dbReference>
<evidence type="ECO:0000313" key="5">
    <source>
        <dbReference type="Proteomes" id="UP000215043"/>
    </source>
</evidence>
<evidence type="ECO:0000259" key="1">
    <source>
        <dbReference type="Pfam" id="PF11706"/>
    </source>
</evidence>
<dbReference type="Proteomes" id="UP000215043">
    <property type="component" value="Chromosome"/>
</dbReference>
<protein>
    <recommendedName>
        <fullName evidence="1">Zinc finger CGNR domain-containing protein</fullName>
    </recommendedName>
</protein>
<dbReference type="SUPFAM" id="SSF160904">
    <property type="entry name" value="Jann2411-like"/>
    <property type="match status" value="1"/>
</dbReference>
<dbReference type="PANTHER" id="PTHR35525">
    <property type="entry name" value="BLL6575 PROTEIN"/>
    <property type="match status" value="1"/>
</dbReference>
<dbReference type="InterPro" id="IPR010852">
    <property type="entry name" value="ABATE"/>
</dbReference>
<dbReference type="EMBL" id="JPMV01000027">
    <property type="protein sequence ID" value="KGI80687.1"/>
    <property type="molecule type" value="Genomic_DNA"/>
</dbReference>
<evidence type="ECO:0000313" key="4">
    <source>
        <dbReference type="Proteomes" id="UP000029737"/>
    </source>
</evidence>
<dbReference type="OrthoDB" id="3531194at2"/>
<gene>
    <name evidence="2" type="ORF">CDG81_14680</name>
    <name evidence="3" type="ORF">IL38_15090</name>
</gene>
<dbReference type="Pfam" id="PF11706">
    <property type="entry name" value="zf-CGNR"/>
    <property type="match status" value="1"/>
</dbReference>
<dbReference type="InterPro" id="IPR023286">
    <property type="entry name" value="ABATE_dom_sf"/>
</dbReference>
<evidence type="ECO:0000313" key="2">
    <source>
        <dbReference type="EMBL" id="ASU79326.1"/>
    </source>
</evidence>
<reference evidence="2 5" key="2">
    <citation type="submission" date="2017-08" db="EMBL/GenBank/DDBJ databases">
        <title>The complete genome sequence of moderately halophilic actinomycete Actinopolyspora erythraea YIM 90600, the producer of novel erythromycin, novel actinopolysporins A-C and tubercidin.</title>
        <authorList>
            <person name="Yin M."/>
            <person name="Tang S."/>
        </authorList>
    </citation>
    <scope>NUCLEOTIDE SEQUENCE [LARGE SCALE GENOMIC DNA]</scope>
    <source>
        <strain evidence="2 5">YIM 90600</strain>
    </source>
</reference>
<dbReference type="InterPro" id="IPR021005">
    <property type="entry name" value="Znf_CGNR"/>
</dbReference>
<evidence type="ECO:0000313" key="3">
    <source>
        <dbReference type="EMBL" id="KGI80687.1"/>
    </source>
</evidence>
<organism evidence="2 5">
    <name type="scientific">Actinopolyspora erythraea</name>
    <dbReference type="NCBI Taxonomy" id="414996"/>
    <lineage>
        <taxon>Bacteria</taxon>
        <taxon>Bacillati</taxon>
        <taxon>Actinomycetota</taxon>
        <taxon>Actinomycetes</taxon>
        <taxon>Actinopolysporales</taxon>
        <taxon>Actinopolysporaceae</taxon>
        <taxon>Actinopolyspora</taxon>
    </lineage>
</organism>
<keyword evidence="4" id="KW-1185">Reference proteome</keyword>
<sequence>MKVNFSDYTVGAALATGLVNTSPAIRRTTDEVLTSPTALRRFLVEHGVTTDTAARDTVPSDDDLARVKELREEIRALLETSDVDELVEGATTLLARATATPTVLLDSHGRWQWGLVTSPDVSVAEELAALVCSGLLGTLHALSHERFRHCAAVECDGMFVDTSKAGRRRYCTPEICGNRQNVARHRARRRRDEQGFRS</sequence>
<dbReference type="Gene3D" id="1.10.3300.10">
    <property type="entry name" value="Jann2411-like domain"/>
    <property type="match status" value="1"/>
</dbReference>
<dbReference type="KEGG" id="aey:CDG81_14680"/>
<dbReference type="PANTHER" id="PTHR35525:SF3">
    <property type="entry name" value="BLL6575 PROTEIN"/>
    <property type="match status" value="1"/>
</dbReference>
<dbReference type="Proteomes" id="UP000029737">
    <property type="component" value="Unassembled WGS sequence"/>
</dbReference>
<dbReference type="RefSeq" id="WP_043574681.1">
    <property type="nucleotide sequence ID" value="NZ_CP022752.1"/>
</dbReference>
<dbReference type="AlphaFoldDB" id="A0A099D4E3"/>
<reference evidence="3 4" key="1">
    <citation type="journal article" date="2014" name="PLoS ONE">
        <title>Identification and Characterization of a New Erythromycin Biosynthetic Gene Cluster in Actinopolyspora erythraea YIM90600, a Novel Erythronolide-Producing Halophilic Actinomycete Isolated from Salt Field.</title>
        <authorList>
            <person name="Chen D."/>
            <person name="Feng J."/>
            <person name="Huang L."/>
            <person name="Zhang Q."/>
            <person name="Wu J."/>
            <person name="Zhu X."/>
            <person name="Duan Y."/>
            <person name="Xu Z."/>
        </authorList>
    </citation>
    <scope>NUCLEOTIDE SEQUENCE [LARGE SCALE GENOMIC DNA]</scope>
    <source>
        <strain evidence="3 4">YIM90600</strain>
    </source>
</reference>